<keyword evidence="8" id="KW-0175">Coiled coil</keyword>
<evidence type="ECO:0000256" key="4">
    <source>
        <dbReference type="ARBA" id="ARBA00022452"/>
    </source>
</evidence>
<feature type="region of interest" description="Disordered" evidence="9">
    <location>
        <begin position="1"/>
        <end position="21"/>
    </location>
</feature>
<evidence type="ECO:0000313" key="11">
    <source>
        <dbReference type="Proteomes" id="UP000321389"/>
    </source>
</evidence>
<dbReference type="AlphaFoldDB" id="A0A5B8KUG0"/>
<dbReference type="PANTHER" id="PTHR30026:SF22">
    <property type="entry name" value="OUTER MEMBRANE EFFLUX PROTEIN"/>
    <property type="match status" value="1"/>
</dbReference>
<evidence type="ECO:0000256" key="3">
    <source>
        <dbReference type="ARBA" id="ARBA00022448"/>
    </source>
</evidence>
<dbReference type="Proteomes" id="UP000321389">
    <property type="component" value="Chromosome"/>
</dbReference>
<evidence type="ECO:0000256" key="9">
    <source>
        <dbReference type="SAM" id="MobiDB-lite"/>
    </source>
</evidence>
<dbReference type="PANTHER" id="PTHR30026">
    <property type="entry name" value="OUTER MEMBRANE PROTEIN TOLC"/>
    <property type="match status" value="1"/>
</dbReference>
<gene>
    <name evidence="10" type="ORF">FQ775_01970</name>
</gene>
<dbReference type="NCBIfam" id="TIGR01844">
    <property type="entry name" value="type_I_sec_TolC"/>
    <property type="match status" value="1"/>
</dbReference>
<evidence type="ECO:0000256" key="6">
    <source>
        <dbReference type="ARBA" id="ARBA00023136"/>
    </source>
</evidence>
<dbReference type="GO" id="GO:1990281">
    <property type="term" value="C:efflux pump complex"/>
    <property type="evidence" value="ECO:0007669"/>
    <property type="project" value="TreeGrafter"/>
</dbReference>
<reference evidence="10" key="1">
    <citation type="submission" date="2020-04" db="EMBL/GenBank/DDBJ databases">
        <title>Nitratireductor sp. nov. isolated from mangrove soil.</title>
        <authorList>
            <person name="Ye Y."/>
        </authorList>
    </citation>
    <scope>NUCLEOTIDE SEQUENCE</scope>
    <source>
        <strain evidence="10">SY7</strain>
    </source>
</reference>
<dbReference type="GO" id="GO:0009279">
    <property type="term" value="C:cell outer membrane"/>
    <property type="evidence" value="ECO:0007669"/>
    <property type="project" value="UniProtKB-SubCell"/>
</dbReference>
<organism evidence="10 11">
    <name type="scientific">Nitratireductor mangrovi</name>
    <dbReference type="NCBI Taxonomy" id="2599600"/>
    <lineage>
        <taxon>Bacteria</taxon>
        <taxon>Pseudomonadati</taxon>
        <taxon>Pseudomonadota</taxon>
        <taxon>Alphaproteobacteria</taxon>
        <taxon>Hyphomicrobiales</taxon>
        <taxon>Phyllobacteriaceae</taxon>
        <taxon>Nitratireductor</taxon>
    </lineage>
</organism>
<dbReference type="GO" id="GO:0015562">
    <property type="term" value="F:efflux transmembrane transporter activity"/>
    <property type="evidence" value="ECO:0007669"/>
    <property type="project" value="InterPro"/>
</dbReference>
<evidence type="ECO:0000256" key="2">
    <source>
        <dbReference type="ARBA" id="ARBA00007613"/>
    </source>
</evidence>
<dbReference type="EMBL" id="CP042301">
    <property type="protein sequence ID" value="QDY99233.1"/>
    <property type="molecule type" value="Genomic_DNA"/>
</dbReference>
<dbReference type="OrthoDB" id="9789368at2"/>
<protein>
    <submittedName>
        <fullName evidence="10">TolC family outer membrane protein</fullName>
    </submittedName>
</protein>
<dbReference type="InterPro" id="IPR051906">
    <property type="entry name" value="TolC-like"/>
</dbReference>
<dbReference type="InterPro" id="IPR003423">
    <property type="entry name" value="OMP_efflux"/>
</dbReference>
<proteinExistence type="inferred from homology"/>
<comment type="subcellular location">
    <subcellularLocation>
        <location evidence="1">Cell outer membrane</location>
    </subcellularLocation>
</comment>
<evidence type="ECO:0000313" key="10">
    <source>
        <dbReference type="EMBL" id="QDY99233.1"/>
    </source>
</evidence>
<dbReference type="Pfam" id="PF02321">
    <property type="entry name" value="OEP"/>
    <property type="match status" value="2"/>
</dbReference>
<keyword evidence="5" id="KW-0812">Transmembrane</keyword>
<comment type="similarity">
    <text evidence="2">Belongs to the outer membrane factor (OMF) (TC 1.B.17) family.</text>
</comment>
<keyword evidence="6" id="KW-0472">Membrane</keyword>
<evidence type="ECO:0000256" key="1">
    <source>
        <dbReference type="ARBA" id="ARBA00004442"/>
    </source>
</evidence>
<keyword evidence="11" id="KW-1185">Reference proteome</keyword>
<sequence length="533" mass="56478">MPRSNRCQASRRRLPSSSRSGPVALRARYGHVGPASVFVCDRRCGADVKAGDETGRPHGDARFVLLRPRGRVGGFERSVVALKSKFWAALLVSAAVTVPGAALAETIGGALSKAYVNNSSLNSARAGVRITDEGVPLAKSGYRPTVAAVGTISYASQAGTRISAGSFGVEIRQTLFDGFQTRNNVRAAEAQVRAANESLRNTEQNTLFNAAAAYMDVIRDRQVAVLRERNLEFLEEQVRAARSRFEVGEGTRTDVAQAEAGRSGAVAQLSAARAQVLSSSAVYRQIVGDDPGKLQAARPLAKLLPNKLGEAIAIASAEHPAIRATQHLVDAAGFAVKSAEGALLPGVSASASVSRGFRHNSPDPAGTSGTFNAADIGATLTIPLYQGGAAATNVRRSKEELGQARIEVDVSHDQVRAAVTSAWTQYTASAEVVAANRELVSAAQLALDGVIEERNVGQRTTLDVLDAQDDVISARINLVSAERDLVVASYAILSSMGRLSIARLGLKVAEYRPEEHYEAVKDKWFGLRTPDGR</sequence>
<dbReference type="Gene3D" id="1.20.1600.10">
    <property type="entry name" value="Outer membrane efflux proteins (OEP)"/>
    <property type="match status" value="1"/>
</dbReference>
<dbReference type="GO" id="GO:0015288">
    <property type="term" value="F:porin activity"/>
    <property type="evidence" value="ECO:0007669"/>
    <property type="project" value="TreeGrafter"/>
</dbReference>
<dbReference type="InterPro" id="IPR010130">
    <property type="entry name" value="T1SS_OMP_TolC"/>
</dbReference>
<keyword evidence="7" id="KW-0998">Cell outer membrane</keyword>
<evidence type="ECO:0000256" key="8">
    <source>
        <dbReference type="SAM" id="Coils"/>
    </source>
</evidence>
<accession>A0A5B8KUG0</accession>
<dbReference type="SUPFAM" id="SSF56954">
    <property type="entry name" value="Outer membrane efflux proteins (OEP)"/>
    <property type="match status" value="1"/>
</dbReference>
<keyword evidence="4" id="KW-1134">Transmembrane beta strand</keyword>
<dbReference type="KEGG" id="niy:FQ775_01970"/>
<evidence type="ECO:0000256" key="7">
    <source>
        <dbReference type="ARBA" id="ARBA00023237"/>
    </source>
</evidence>
<feature type="coiled-coil region" evidence="8">
    <location>
        <begin position="185"/>
        <end position="244"/>
    </location>
</feature>
<name>A0A5B8KUG0_9HYPH</name>
<evidence type="ECO:0000256" key="5">
    <source>
        <dbReference type="ARBA" id="ARBA00022692"/>
    </source>
</evidence>
<keyword evidence="3" id="KW-0813">Transport</keyword>